<protein>
    <submittedName>
        <fullName evidence="4">Kinesin-like protein KIN-10A</fullName>
    </submittedName>
</protein>
<reference evidence="4" key="2">
    <citation type="submission" date="2024-11" db="EMBL/GenBank/DDBJ databases">
        <authorList>
            <person name="Burger M."/>
            <person name="Chory J."/>
        </authorList>
    </citation>
    <scope>NUCLEOTIDE SEQUENCE</scope>
    <source>
        <strain evidence="4">Tecolote</strain>
        <tissue evidence="4">Flower</tissue>
    </source>
</reference>
<evidence type="ECO:0000256" key="2">
    <source>
        <dbReference type="PROSITE-ProRule" id="PRU00283"/>
    </source>
</evidence>
<organism evidence="4 6">
    <name type="scientific">Castilleja foliolosa</name>
    <dbReference type="NCBI Taxonomy" id="1961234"/>
    <lineage>
        <taxon>Eukaryota</taxon>
        <taxon>Viridiplantae</taxon>
        <taxon>Streptophyta</taxon>
        <taxon>Embryophyta</taxon>
        <taxon>Tracheophyta</taxon>
        <taxon>Spermatophyta</taxon>
        <taxon>Magnoliopsida</taxon>
        <taxon>eudicotyledons</taxon>
        <taxon>Gunneridae</taxon>
        <taxon>Pentapetalae</taxon>
        <taxon>asterids</taxon>
        <taxon>lamiids</taxon>
        <taxon>Lamiales</taxon>
        <taxon>Orobanchaceae</taxon>
        <taxon>Pedicularideae</taxon>
        <taxon>Castillejinae</taxon>
        <taxon>Castilleja</taxon>
    </lineage>
</organism>
<evidence type="ECO:0000259" key="3">
    <source>
        <dbReference type="PROSITE" id="PS50067"/>
    </source>
</evidence>
<keyword evidence="2" id="KW-0067">ATP-binding</keyword>
<feature type="domain" description="Kinesin motor" evidence="3">
    <location>
        <begin position="1"/>
        <end position="48"/>
    </location>
</feature>
<evidence type="ECO:0000256" key="1">
    <source>
        <dbReference type="ARBA" id="ARBA00023175"/>
    </source>
</evidence>
<dbReference type="InterPro" id="IPR027417">
    <property type="entry name" value="P-loop_NTPase"/>
</dbReference>
<feature type="binding site" evidence="2">
    <location>
        <begin position="3"/>
        <end position="10"/>
    </location>
    <ligand>
        <name>ATP</name>
        <dbReference type="ChEBI" id="CHEBI:30616"/>
    </ligand>
</feature>
<dbReference type="Gene3D" id="3.40.850.10">
    <property type="entry name" value="Kinesin motor domain"/>
    <property type="match status" value="1"/>
</dbReference>
<evidence type="ECO:0000313" key="4">
    <source>
        <dbReference type="EMBL" id="KAL3631656.1"/>
    </source>
</evidence>
<dbReference type="Proteomes" id="UP001632038">
    <property type="component" value="Unassembled WGS sequence"/>
</dbReference>
<evidence type="ECO:0000313" key="6">
    <source>
        <dbReference type="Proteomes" id="UP001632038"/>
    </source>
</evidence>
<evidence type="ECO:0000313" key="5">
    <source>
        <dbReference type="EMBL" id="KAL3641760.1"/>
    </source>
</evidence>
<dbReference type="GO" id="GO:0003774">
    <property type="term" value="F:cytoskeletal motor activity"/>
    <property type="evidence" value="ECO:0007669"/>
    <property type="project" value="UniProtKB-UniRule"/>
</dbReference>
<dbReference type="EMBL" id="JAVIJP010000016">
    <property type="protein sequence ID" value="KAL3641760.1"/>
    <property type="molecule type" value="Genomic_DNA"/>
</dbReference>
<dbReference type="InterPro" id="IPR036961">
    <property type="entry name" value="Kinesin_motor_dom_sf"/>
</dbReference>
<keyword evidence="1 2" id="KW-0505">Motor protein</keyword>
<comment type="similarity">
    <text evidence="2">Belongs to the TRAFAC class myosin-kinesin ATPase superfamily. Kinesin family.</text>
</comment>
<name>A0ABD3CNV9_9LAMI</name>
<reference evidence="6" key="1">
    <citation type="journal article" date="2024" name="IScience">
        <title>Strigolactones Initiate the Formation of Haustorium-like Structures in Castilleja.</title>
        <authorList>
            <person name="Buerger M."/>
            <person name="Peterson D."/>
            <person name="Chory J."/>
        </authorList>
    </citation>
    <scope>NUCLEOTIDE SEQUENCE [LARGE SCALE GENOMIC DNA]</scope>
</reference>
<sequence>MYGPTGSGKSHTMFGIPNEPGIVYKSLKGILGEGVDEDGERLGVGTFV</sequence>
<keyword evidence="6" id="KW-1185">Reference proteome</keyword>
<comment type="caution">
    <text evidence="4">The sequence shown here is derived from an EMBL/GenBank/DDBJ whole genome shotgun (WGS) entry which is preliminary data.</text>
</comment>
<dbReference type="EMBL" id="JAVIJP010000032">
    <property type="protein sequence ID" value="KAL3631656.1"/>
    <property type="molecule type" value="Genomic_DNA"/>
</dbReference>
<proteinExistence type="inferred from homology"/>
<dbReference type="InterPro" id="IPR001752">
    <property type="entry name" value="Kinesin_motor_dom"/>
</dbReference>
<dbReference type="SUPFAM" id="SSF52540">
    <property type="entry name" value="P-loop containing nucleoside triphosphate hydrolases"/>
    <property type="match status" value="1"/>
</dbReference>
<gene>
    <name evidence="4" type="primary">KIN10A_3</name>
    <name evidence="5" type="synonym">KIN10A_2</name>
    <name evidence="5" type="ORF">CASFOL_012575</name>
    <name evidence="4" type="ORF">CASFOL_024640</name>
</gene>
<keyword evidence="2" id="KW-0547">Nucleotide-binding</keyword>
<dbReference type="GO" id="GO:0005524">
    <property type="term" value="F:ATP binding"/>
    <property type="evidence" value="ECO:0007669"/>
    <property type="project" value="UniProtKB-UniRule"/>
</dbReference>
<dbReference type="PROSITE" id="PS50067">
    <property type="entry name" value="KINESIN_MOTOR_2"/>
    <property type="match status" value="1"/>
</dbReference>
<dbReference type="AlphaFoldDB" id="A0ABD3CNV9"/>
<accession>A0ABD3CNV9</accession>